<name>A0ABP8EIL7_9MICO</name>
<feature type="transmembrane region" description="Helical" evidence="1">
    <location>
        <begin position="59"/>
        <end position="80"/>
    </location>
</feature>
<gene>
    <name evidence="2" type="ORF">GCM10022261_13440</name>
</gene>
<dbReference type="Proteomes" id="UP001501586">
    <property type="component" value="Unassembled WGS sequence"/>
</dbReference>
<keyword evidence="1" id="KW-0812">Transmembrane</keyword>
<keyword evidence="1" id="KW-0472">Membrane</keyword>
<keyword evidence="3" id="KW-1185">Reference proteome</keyword>
<sequence length="150" mass="16342">MSSPHTQLPAVTAQASHLVDPTLVPHRFRSNRAADRLMRRILGVRSLDLRSGEGAHRTFRISVVISALRCLITYVAIPVLVPILSLAGWVAAPVGIALCAIAAINGVISLRRFWRADHSHRWTYTAFIGAVFTILTVSTITELGRLGVTP</sequence>
<keyword evidence="1" id="KW-1133">Transmembrane helix</keyword>
<reference evidence="3" key="1">
    <citation type="journal article" date="2019" name="Int. J. Syst. Evol. Microbiol.">
        <title>The Global Catalogue of Microorganisms (GCM) 10K type strain sequencing project: providing services to taxonomists for standard genome sequencing and annotation.</title>
        <authorList>
            <consortium name="The Broad Institute Genomics Platform"/>
            <consortium name="The Broad Institute Genome Sequencing Center for Infectious Disease"/>
            <person name="Wu L."/>
            <person name="Ma J."/>
        </authorList>
    </citation>
    <scope>NUCLEOTIDE SEQUENCE [LARGE SCALE GENOMIC DNA]</scope>
    <source>
        <strain evidence="3">JCM 17458</strain>
    </source>
</reference>
<organism evidence="2 3">
    <name type="scientific">Brevibacterium daeguense</name>
    <dbReference type="NCBI Taxonomy" id="909936"/>
    <lineage>
        <taxon>Bacteria</taxon>
        <taxon>Bacillati</taxon>
        <taxon>Actinomycetota</taxon>
        <taxon>Actinomycetes</taxon>
        <taxon>Micrococcales</taxon>
        <taxon>Brevibacteriaceae</taxon>
        <taxon>Brevibacterium</taxon>
    </lineage>
</organism>
<comment type="caution">
    <text evidence="2">The sequence shown here is derived from an EMBL/GenBank/DDBJ whole genome shotgun (WGS) entry which is preliminary data.</text>
</comment>
<evidence type="ECO:0000256" key="1">
    <source>
        <dbReference type="SAM" id="Phobius"/>
    </source>
</evidence>
<accession>A0ABP8EIL7</accession>
<dbReference type="EMBL" id="BAABAZ010000004">
    <property type="protein sequence ID" value="GAA4283813.1"/>
    <property type="molecule type" value="Genomic_DNA"/>
</dbReference>
<evidence type="ECO:0000313" key="2">
    <source>
        <dbReference type="EMBL" id="GAA4283813.1"/>
    </source>
</evidence>
<protein>
    <submittedName>
        <fullName evidence="2">Uncharacterized protein</fullName>
    </submittedName>
</protein>
<evidence type="ECO:0000313" key="3">
    <source>
        <dbReference type="Proteomes" id="UP001501586"/>
    </source>
</evidence>
<feature type="transmembrane region" description="Helical" evidence="1">
    <location>
        <begin position="86"/>
        <end position="110"/>
    </location>
</feature>
<dbReference type="RefSeq" id="WP_236863897.1">
    <property type="nucleotide sequence ID" value="NZ_BAABAZ010000004.1"/>
</dbReference>
<feature type="transmembrane region" description="Helical" evidence="1">
    <location>
        <begin position="122"/>
        <end position="141"/>
    </location>
</feature>
<proteinExistence type="predicted"/>